<dbReference type="EMBL" id="JANLCJ010000081">
    <property type="protein sequence ID" value="MCS5736611.1"/>
    <property type="molecule type" value="Genomic_DNA"/>
</dbReference>
<reference evidence="1" key="1">
    <citation type="submission" date="2022-08" db="EMBL/GenBank/DDBJ databases">
        <authorList>
            <person name="Deng Y."/>
            <person name="Han X.-F."/>
            <person name="Zhang Y.-Q."/>
        </authorList>
    </citation>
    <scope>NUCLEOTIDE SEQUENCE</scope>
    <source>
        <strain evidence="1">CPCC 203386</strain>
    </source>
</reference>
<feature type="non-terminal residue" evidence="1">
    <location>
        <position position="1"/>
    </location>
</feature>
<protein>
    <submittedName>
        <fullName evidence="1">Uncharacterized protein</fullName>
    </submittedName>
</protein>
<accession>A0ABT2H9I8</accession>
<sequence length="221" mass="24082">VDFGQFIINLIEIPFKVPANLAGTKTESIRLGNLDTKVDALPFLTDRISIPMGRISTPAPNGNMLDFANTMTMLHLPFVPAFAVDTQYVIGKDLDVEMSVDVYTGKATILLTSSAMPGDVFFQKEVDLGIKIPYANLQKIDADNSRIDLGAPNSVAIPFIEVLRNDAVLPYGRFNAGVPGAGLLTHTNGFIVVDEIDLESDALADEKREIIRLMKDGVIFK</sequence>
<dbReference type="RefSeq" id="WP_259542656.1">
    <property type="nucleotide sequence ID" value="NZ_JANLCJ010000081.1"/>
</dbReference>
<evidence type="ECO:0000313" key="1">
    <source>
        <dbReference type="EMBL" id="MCS5736611.1"/>
    </source>
</evidence>
<dbReference type="Proteomes" id="UP001165586">
    <property type="component" value="Unassembled WGS sequence"/>
</dbReference>
<comment type="caution">
    <text evidence="1">The sequence shown here is derived from an EMBL/GenBank/DDBJ whole genome shotgun (WGS) entry which is preliminary data.</text>
</comment>
<evidence type="ECO:0000313" key="2">
    <source>
        <dbReference type="Proteomes" id="UP001165586"/>
    </source>
</evidence>
<organism evidence="1 2">
    <name type="scientific">Herbiconiux daphne</name>
    <dbReference type="NCBI Taxonomy" id="2970914"/>
    <lineage>
        <taxon>Bacteria</taxon>
        <taxon>Bacillati</taxon>
        <taxon>Actinomycetota</taxon>
        <taxon>Actinomycetes</taxon>
        <taxon>Micrococcales</taxon>
        <taxon>Microbacteriaceae</taxon>
        <taxon>Herbiconiux</taxon>
    </lineage>
</organism>
<keyword evidence="2" id="KW-1185">Reference proteome</keyword>
<gene>
    <name evidence="1" type="ORF">N1032_23055</name>
</gene>
<name>A0ABT2H9I8_9MICO</name>
<proteinExistence type="predicted"/>